<dbReference type="AlphaFoldDB" id="A0A1E3PYD1"/>
<gene>
    <name evidence="1" type="ORF">LIPSTDRAFT_74538</name>
</gene>
<name>A0A1E3PYD1_LIPST</name>
<dbReference type="EMBL" id="KV454300">
    <property type="protein sequence ID" value="ODQ70284.1"/>
    <property type="molecule type" value="Genomic_DNA"/>
</dbReference>
<dbReference type="Proteomes" id="UP000094385">
    <property type="component" value="Unassembled WGS sequence"/>
</dbReference>
<sequence>MDQTEVAIEDSHYCPRCSSCHCWIRCTTIEELQQIFSSLEGRPLKTCQRCRANKPTKAKNTPFERIGFDLDECYQTHEEFIESVSSFLELNDNHIADASLQSLRIKATLVPDLLIENDISMTCCTQDTDLQKRVVVLLRNDMFDCSGYFFHLRRVTERKDGPKFHLSCSRSVERKTERDPLSVRRYTDLKEFFDCRGELHISFSKSTRSAVVVYEHCRHPKTAKFHMTPEIYQNLLQMMDNSQFERTELHTITSSRCITSGVPLI</sequence>
<evidence type="ECO:0000313" key="2">
    <source>
        <dbReference type="Proteomes" id="UP000094385"/>
    </source>
</evidence>
<protein>
    <submittedName>
        <fullName evidence="1">Uncharacterized protein</fullName>
    </submittedName>
</protein>
<dbReference type="OrthoDB" id="10392753at2759"/>
<organism evidence="1 2">
    <name type="scientific">Lipomyces starkeyi NRRL Y-11557</name>
    <dbReference type="NCBI Taxonomy" id="675824"/>
    <lineage>
        <taxon>Eukaryota</taxon>
        <taxon>Fungi</taxon>
        <taxon>Dikarya</taxon>
        <taxon>Ascomycota</taxon>
        <taxon>Saccharomycotina</taxon>
        <taxon>Lipomycetes</taxon>
        <taxon>Lipomycetales</taxon>
        <taxon>Lipomycetaceae</taxon>
        <taxon>Lipomyces</taxon>
    </lineage>
</organism>
<proteinExistence type="predicted"/>
<reference evidence="1 2" key="1">
    <citation type="journal article" date="2016" name="Proc. Natl. Acad. Sci. U.S.A.">
        <title>Comparative genomics of biotechnologically important yeasts.</title>
        <authorList>
            <person name="Riley R."/>
            <person name="Haridas S."/>
            <person name="Wolfe K.H."/>
            <person name="Lopes M.R."/>
            <person name="Hittinger C.T."/>
            <person name="Goeker M."/>
            <person name="Salamov A.A."/>
            <person name="Wisecaver J.H."/>
            <person name="Long T.M."/>
            <person name="Calvey C.H."/>
            <person name="Aerts A.L."/>
            <person name="Barry K.W."/>
            <person name="Choi C."/>
            <person name="Clum A."/>
            <person name="Coughlan A.Y."/>
            <person name="Deshpande S."/>
            <person name="Douglass A.P."/>
            <person name="Hanson S.J."/>
            <person name="Klenk H.-P."/>
            <person name="LaButti K.M."/>
            <person name="Lapidus A."/>
            <person name="Lindquist E.A."/>
            <person name="Lipzen A.M."/>
            <person name="Meier-Kolthoff J.P."/>
            <person name="Ohm R.A."/>
            <person name="Otillar R.P."/>
            <person name="Pangilinan J.L."/>
            <person name="Peng Y."/>
            <person name="Rokas A."/>
            <person name="Rosa C.A."/>
            <person name="Scheuner C."/>
            <person name="Sibirny A.A."/>
            <person name="Slot J.C."/>
            <person name="Stielow J.B."/>
            <person name="Sun H."/>
            <person name="Kurtzman C.P."/>
            <person name="Blackwell M."/>
            <person name="Grigoriev I.V."/>
            <person name="Jeffries T.W."/>
        </authorList>
    </citation>
    <scope>NUCLEOTIDE SEQUENCE [LARGE SCALE GENOMIC DNA]</scope>
    <source>
        <strain evidence="1 2">NRRL Y-11557</strain>
    </source>
</reference>
<keyword evidence="2" id="KW-1185">Reference proteome</keyword>
<accession>A0A1E3PYD1</accession>
<evidence type="ECO:0000313" key="1">
    <source>
        <dbReference type="EMBL" id="ODQ70284.1"/>
    </source>
</evidence>